<comment type="caution">
    <text evidence="1">The sequence shown here is derived from an EMBL/GenBank/DDBJ whole genome shotgun (WGS) entry which is preliminary data.</text>
</comment>
<sequence>MLLTLISGNKEYSSWPLRPWVAEAQVAADIINPALFNMSTPFGLCLSKPDVAGPSIGSGRTVLNGRVNSQAFAE</sequence>
<dbReference type="RefSeq" id="WP_192395789.1">
    <property type="nucleotide sequence ID" value="NZ_CAJHIU010000003.1"/>
</dbReference>
<gene>
    <name evidence="1" type="ORF">EBB_21810</name>
</gene>
<accession>A0ABR9DIX2</accession>
<organism evidence="1 2">
    <name type="scientific">Methylomonas fluvii</name>
    <dbReference type="NCBI Taxonomy" id="1854564"/>
    <lineage>
        <taxon>Bacteria</taxon>
        <taxon>Pseudomonadati</taxon>
        <taxon>Pseudomonadota</taxon>
        <taxon>Gammaproteobacteria</taxon>
        <taxon>Methylococcales</taxon>
        <taxon>Methylococcaceae</taxon>
        <taxon>Methylomonas</taxon>
    </lineage>
</organism>
<evidence type="ECO:0000313" key="1">
    <source>
        <dbReference type="EMBL" id="MBD9363073.1"/>
    </source>
</evidence>
<proteinExistence type="predicted"/>
<protein>
    <submittedName>
        <fullName evidence="1">Uncharacterized protein</fullName>
    </submittedName>
</protein>
<dbReference type="EMBL" id="JACXST010000003">
    <property type="protein sequence ID" value="MBD9363073.1"/>
    <property type="molecule type" value="Genomic_DNA"/>
</dbReference>
<dbReference type="Proteomes" id="UP000641152">
    <property type="component" value="Unassembled WGS sequence"/>
</dbReference>
<evidence type="ECO:0000313" key="2">
    <source>
        <dbReference type="Proteomes" id="UP000641152"/>
    </source>
</evidence>
<keyword evidence="2" id="KW-1185">Reference proteome</keyword>
<name>A0ABR9DIX2_9GAMM</name>
<reference evidence="1 2" key="1">
    <citation type="submission" date="2020-09" db="EMBL/GenBank/DDBJ databases">
        <title>Methylomonas albis sp. nov. and Methylomonas fluvii sp. nov.: Two cold-adapted methanotrophs from the River Elbe and an amended description of Methylovulum psychrotolerans strain Eb1.</title>
        <authorList>
            <person name="Bussmann I.K."/>
            <person name="Klings K.-W."/>
            <person name="Warnstedt J."/>
            <person name="Hoppert M."/>
            <person name="Saborowski A."/>
            <person name="Horn F."/>
            <person name="Liebner S."/>
        </authorList>
    </citation>
    <scope>NUCLEOTIDE SEQUENCE [LARGE SCALE GENOMIC DNA]</scope>
    <source>
        <strain evidence="1 2">EbB</strain>
    </source>
</reference>